<reference evidence="1 2" key="1">
    <citation type="submission" date="2019-03" db="EMBL/GenBank/DDBJ databases">
        <title>First draft genome of Liparis tanakae, snailfish: a comprehensive survey of snailfish specific genes.</title>
        <authorList>
            <person name="Kim W."/>
            <person name="Song I."/>
            <person name="Jeong J.-H."/>
            <person name="Kim D."/>
            <person name="Kim S."/>
            <person name="Ryu S."/>
            <person name="Song J.Y."/>
            <person name="Lee S.K."/>
        </authorList>
    </citation>
    <scope>NUCLEOTIDE SEQUENCE [LARGE SCALE GENOMIC DNA]</scope>
    <source>
        <tissue evidence="1">Muscle</tissue>
    </source>
</reference>
<dbReference type="Proteomes" id="UP000314294">
    <property type="component" value="Unassembled WGS sequence"/>
</dbReference>
<evidence type="ECO:0000313" key="1">
    <source>
        <dbReference type="EMBL" id="TNN36755.1"/>
    </source>
</evidence>
<gene>
    <name evidence="1" type="ORF">EYF80_053077</name>
</gene>
<evidence type="ECO:0000313" key="2">
    <source>
        <dbReference type="Proteomes" id="UP000314294"/>
    </source>
</evidence>
<comment type="caution">
    <text evidence="1">The sequence shown here is derived from an EMBL/GenBank/DDBJ whole genome shotgun (WGS) entry which is preliminary data.</text>
</comment>
<dbReference type="EMBL" id="SRLO01001576">
    <property type="protein sequence ID" value="TNN36755.1"/>
    <property type="molecule type" value="Genomic_DNA"/>
</dbReference>
<keyword evidence="2" id="KW-1185">Reference proteome</keyword>
<name>A0A4Z2F6T5_9TELE</name>
<sequence length="78" mass="8849">MKLMGTPSHGRWRREGGVVGGQLYRNSSEELRVHTGHFSPFSKKEKKRIKSKVDVKLRTTVVNTDRGLNVNEDTPSVQ</sequence>
<protein>
    <submittedName>
        <fullName evidence="1">Uncharacterized protein</fullName>
    </submittedName>
</protein>
<dbReference type="AlphaFoldDB" id="A0A4Z2F6T5"/>
<accession>A0A4Z2F6T5</accession>
<organism evidence="1 2">
    <name type="scientific">Liparis tanakae</name>
    <name type="common">Tanaka's snailfish</name>
    <dbReference type="NCBI Taxonomy" id="230148"/>
    <lineage>
        <taxon>Eukaryota</taxon>
        <taxon>Metazoa</taxon>
        <taxon>Chordata</taxon>
        <taxon>Craniata</taxon>
        <taxon>Vertebrata</taxon>
        <taxon>Euteleostomi</taxon>
        <taxon>Actinopterygii</taxon>
        <taxon>Neopterygii</taxon>
        <taxon>Teleostei</taxon>
        <taxon>Neoteleostei</taxon>
        <taxon>Acanthomorphata</taxon>
        <taxon>Eupercaria</taxon>
        <taxon>Perciformes</taxon>
        <taxon>Cottioidei</taxon>
        <taxon>Cottales</taxon>
        <taxon>Liparidae</taxon>
        <taxon>Liparis</taxon>
    </lineage>
</organism>
<proteinExistence type="predicted"/>